<dbReference type="GO" id="GO:0006144">
    <property type="term" value="P:purine nucleobase metabolic process"/>
    <property type="evidence" value="ECO:0007669"/>
    <property type="project" value="UniProtKB-KW"/>
</dbReference>
<dbReference type="GO" id="GO:0050385">
    <property type="term" value="F:ureidoglycolate lyase activity"/>
    <property type="evidence" value="ECO:0007669"/>
    <property type="project" value="UniProtKB-EC"/>
</dbReference>
<dbReference type="InterPro" id="IPR007247">
    <property type="entry name" value="Ureidogly_lyase"/>
</dbReference>
<comment type="subunit">
    <text evidence="1">Homodimer.</text>
</comment>
<accession>A0A370F5Q8</accession>
<evidence type="ECO:0000256" key="1">
    <source>
        <dbReference type="ARBA" id="ARBA00011738"/>
    </source>
</evidence>
<comment type="catalytic activity">
    <reaction evidence="4">
        <text>(S)-ureidoglycolate = urea + glyoxylate</text>
        <dbReference type="Rhea" id="RHEA:11304"/>
        <dbReference type="ChEBI" id="CHEBI:16199"/>
        <dbReference type="ChEBI" id="CHEBI:36655"/>
        <dbReference type="ChEBI" id="CHEBI:57296"/>
        <dbReference type="EC" id="4.3.2.3"/>
    </reaction>
</comment>
<keyword evidence="6" id="KW-1185">Reference proteome</keyword>
<dbReference type="InterPro" id="IPR011051">
    <property type="entry name" value="RmlC_Cupin_sf"/>
</dbReference>
<gene>
    <name evidence="5" type="ORF">DFR41_11354</name>
</gene>
<dbReference type="EMBL" id="QQAV01000013">
    <property type="protein sequence ID" value="RDI19072.1"/>
    <property type="molecule type" value="Genomic_DNA"/>
</dbReference>
<keyword evidence="2" id="KW-0659">Purine metabolism</keyword>
<evidence type="ECO:0000313" key="6">
    <source>
        <dbReference type="Proteomes" id="UP000255265"/>
    </source>
</evidence>
<dbReference type="SUPFAM" id="SSF51182">
    <property type="entry name" value="RmlC-like cupins"/>
    <property type="match status" value="1"/>
</dbReference>
<dbReference type="GO" id="GO:0004848">
    <property type="term" value="F:ureidoglycolate hydrolase activity"/>
    <property type="evidence" value="ECO:0007669"/>
    <property type="project" value="InterPro"/>
</dbReference>
<comment type="caution">
    <text evidence="5">The sequence shown here is derived from an EMBL/GenBank/DDBJ whole genome shotgun (WGS) entry which is preliminary data.</text>
</comment>
<organism evidence="5 6">
    <name type="scientific">Pseudacidovorax intermedius</name>
    <dbReference type="NCBI Taxonomy" id="433924"/>
    <lineage>
        <taxon>Bacteria</taxon>
        <taxon>Pseudomonadati</taxon>
        <taxon>Pseudomonadota</taxon>
        <taxon>Betaproteobacteria</taxon>
        <taxon>Burkholderiales</taxon>
        <taxon>Comamonadaceae</taxon>
        <taxon>Pseudacidovorax</taxon>
    </lineage>
</organism>
<reference evidence="5 6" key="1">
    <citation type="submission" date="2018-07" db="EMBL/GenBank/DDBJ databases">
        <title>Genomic Encyclopedia of Type Strains, Phase IV (KMG-IV): sequencing the most valuable type-strain genomes for metagenomic binning, comparative biology and taxonomic classification.</title>
        <authorList>
            <person name="Goeker M."/>
        </authorList>
    </citation>
    <scope>NUCLEOTIDE SEQUENCE [LARGE SCALE GENOMIC DNA]</scope>
    <source>
        <strain evidence="5 6">DSM 21352</strain>
    </source>
</reference>
<dbReference type="GO" id="GO:0000256">
    <property type="term" value="P:allantoin catabolic process"/>
    <property type="evidence" value="ECO:0007669"/>
    <property type="project" value="InterPro"/>
</dbReference>
<evidence type="ECO:0000256" key="2">
    <source>
        <dbReference type="ARBA" id="ARBA00022631"/>
    </source>
</evidence>
<evidence type="ECO:0000313" key="5">
    <source>
        <dbReference type="EMBL" id="RDI19072.1"/>
    </source>
</evidence>
<protein>
    <submittedName>
        <fullName evidence="5">Ureidoglycolate hydrolase</fullName>
    </submittedName>
</protein>
<proteinExistence type="predicted"/>
<dbReference type="InterPro" id="IPR024060">
    <property type="entry name" value="Ureidoglycolate_lyase_dom_sf"/>
</dbReference>
<dbReference type="Gene3D" id="2.60.120.480">
    <property type="entry name" value="Ureidoglycolate hydrolase"/>
    <property type="match status" value="1"/>
</dbReference>
<dbReference type="Pfam" id="PF04115">
    <property type="entry name" value="Ureidogly_lyase"/>
    <property type="match status" value="1"/>
</dbReference>
<dbReference type="PANTHER" id="PTHR35721:SF1">
    <property type="entry name" value="UREIDOGLYCOLATE HYDROLASE"/>
    <property type="match status" value="1"/>
</dbReference>
<name>A0A370F5Q8_9BURK</name>
<keyword evidence="5" id="KW-0378">Hydrolase</keyword>
<evidence type="ECO:0000256" key="3">
    <source>
        <dbReference type="ARBA" id="ARBA00023239"/>
    </source>
</evidence>
<dbReference type="OrthoDB" id="9804602at2"/>
<dbReference type="RefSeq" id="WP_114804526.1">
    <property type="nucleotide sequence ID" value="NZ_QQAV01000013.1"/>
</dbReference>
<sequence>MTETVPPSTDARLVDLPVEPIRTDTFAPYGTLIESTYDGKPFGDDEAQLTLDRGTPRFYIMKLERREPVFRQITRHLAVTQCLASAGGRPWMIAVAPPDAPDDPAAPPDITRLRAFRVEGHQAIMLARGTWHAGPFFEDETVDFFNLELADTNLIDHHNCALDRRFGVRYRFVTG</sequence>
<evidence type="ECO:0000256" key="4">
    <source>
        <dbReference type="ARBA" id="ARBA00047684"/>
    </source>
</evidence>
<dbReference type="Proteomes" id="UP000255265">
    <property type="component" value="Unassembled WGS sequence"/>
</dbReference>
<dbReference type="AlphaFoldDB" id="A0A370F5Q8"/>
<dbReference type="PANTHER" id="PTHR35721">
    <property type="entry name" value="UREIDOGLYCOLATE HYDROLASE"/>
    <property type="match status" value="1"/>
</dbReference>
<keyword evidence="3" id="KW-0456">Lyase</keyword>